<dbReference type="Pfam" id="PF02371">
    <property type="entry name" value="Transposase_20"/>
    <property type="match status" value="1"/>
</dbReference>
<organism evidence="3 4">
    <name type="scientific">Nocardia elegans</name>
    <dbReference type="NCBI Taxonomy" id="300029"/>
    <lineage>
        <taxon>Bacteria</taxon>
        <taxon>Bacillati</taxon>
        <taxon>Actinomycetota</taxon>
        <taxon>Actinomycetes</taxon>
        <taxon>Mycobacteriales</taxon>
        <taxon>Nocardiaceae</taxon>
        <taxon>Nocardia</taxon>
    </lineage>
</organism>
<keyword evidence="4" id="KW-1185">Reference proteome</keyword>
<dbReference type="InterPro" id="IPR047650">
    <property type="entry name" value="Transpos_IS110"/>
</dbReference>
<dbReference type="EMBL" id="JBIATK010000031">
    <property type="protein sequence ID" value="MFF4028150.1"/>
    <property type="molecule type" value="Genomic_DNA"/>
</dbReference>
<dbReference type="NCBIfam" id="NF033542">
    <property type="entry name" value="transpos_IS110"/>
    <property type="match status" value="1"/>
</dbReference>
<evidence type="ECO:0000259" key="2">
    <source>
        <dbReference type="Pfam" id="PF02371"/>
    </source>
</evidence>
<dbReference type="PANTHER" id="PTHR33055">
    <property type="entry name" value="TRANSPOSASE FOR INSERTION SEQUENCE ELEMENT IS1111A"/>
    <property type="match status" value="1"/>
</dbReference>
<reference evidence="3 4" key="1">
    <citation type="submission" date="2024-10" db="EMBL/GenBank/DDBJ databases">
        <title>The Natural Products Discovery Center: Release of the First 8490 Sequenced Strains for Exploring Actinobacteria Biosynthetic Diversity.</title>
        <authorList>
            <person name="Kalkreuter E."/>
            <person name="Kautsar S.A."/>
            <person name="Yang D."/>
            <person name="Bader C.D."/>
            <person name="Teijaro C.N."/>
            <person name="Fluegel L."/>
            <person name="Davis C.M."/>
            <person name="Simpson J.R."/>
            <person name="Lauterbach L."/>
            <person name="Steele A.D."/>
            <person name="Gui C."/>
            <person name="Meng S."/>
            <person name="Li G."/>
            <person name="Viehrig K."/>
            <person name="Ye F."/>
            <person name="Su P."/>
            <person name="Kiefer A.F."/>
            <person name="Nichols A."/>
            <person name="Cepeda A.J."/>
            <person name="Yan W."/>
            <person name="Fan B."/>
            <person name="Jiang Y."/>
            <person name="Adhikari A."/>
            <person name="Zheng C.-J."/>
            <person name="Schuster L."/>
            <person name="Cowan T.M."/>
            <person name="Smanski M.J."/>
            <person name="Chevrette M.G."/>
            <person name="De Carvalho L.P.S."/>
            <person name="Shen B."/>
        </authorList>
    </citation>
    <scope>NUCLEOTIDE SEQUENCE [LARGE SCALE GENOMIC DNA]</scope>
    <source>
        <strain evidence="3 4">NPDC001867</strain>
    </source>
</reference>
<feature type="domain" description="Transposase IS110-like N-terminal" evidence="1">
    <location>
        <begin position="11"/>
        <end position="165"/>
    </location>
</feature>
<gene>
    <name evidence="3" type="ORF">ACFYY5_35460</name>
</gene>
<name>A0ABW6TT99_9NOCA</name>
<comment type="caution">
    <text evidence="3">The sequence shown here is derived from an EMBL/GenBank/DDBJ whole genome shotgun (WGS) entry which is preliminary data.</text>
</comment>
<accession>A0ABW6TT99</accession>
<evidence type="ECO:0000259" key="1">
    <source>
        <dbReference type="Pfam" id="PF01548"/>
    </source>
</evidence>
<dbReference type="RefSeq" id="WP_228831382.1">
    <property type="nucleotide sequence ID" value="NZ_JADLRF010000006.1"/>
</dbReference>
<proteinExistence type="predicted"/>
<evidence type="ECO:0000313" key="3">
    <source>
        <dbReference type="EMBL" id="MFF4028150.1"/>
    </source>
</evidence>
<protein>
    <submittedName>
        <fullName evidence="3">IS110 family transposase</fullName>
    </submittedName>
</protein>
<evidence type="ECO:0000313" key="4">
    <source>
        <dbReference type="Proteomes" id="UP001602089"/>
    </source>
</evidence>
<dbReference type="Pfam" id="PF01548">
    <property type="entry name" value="DEDD_Tnp_IS110"/>
    <property type="match status" value="1"/>
</dbReference>
<dbReference type="PANTHER" id="PTHR33055:SF3">
    <property type="entry name" value="PUTATIVE TRANSPOSASE FOR IS117-RELATED"/>
    <property type="match status" value="1"/>
</dbReference>
<feature type="domain" description="Transposase IS116/IS110/IS902 C-terminal" evidence="2">
    <location>
        <begin position="272"/>
        <end position="356"/>
    </location>
</feature>
<dbReference type="InterPro" id="IPR002525">
    <property type="entry name" value="Transp_IS110-like_N"/>
</dbReference>
<dbReference type="InterPro" id="IPR003346">
    <property type="entry name" value="Transposase_20"/>
</dbReference>
<sequence>MGGDVSDRAWAGVDVGKEHHWVVVVDKSGRMLLSRKVGNDESEIAAVIADAADLAGQVSWTLDLTTAYAALLLSVLWQAGQSVHYLAGRSVHQASVLYRGEGKTDARDAKVIADQSRMREDLPRLVPDEDLIAELRMLTAHRSDLVADRTRTINRLRQQLSAVCPALERAAEITKHRGWVVLLARYQRPKAIRRAGVERLTRTLAAAGVRNAAVIAQAAVTAAKSQTVRLPGEDVAAGLVGELAKGVIDLDARIKHADTAVEERFRRHRLAEVITSLPGMGYRLGAEFLAAVGDPGLIESADHLAAWAGLAPVPKDSGKRTGRLQTPMRYNRALRRVFYMSALTSVRCHAESRIYYDRKRTEGKRPVQAVVCLARRRTNVLFALMRDNRTWTNEAPVTTAAA</sequence>
<dbReference type="Proteomes" id="UP001602089">
    <property type="component" value="Unassembled WGS sequence"/>
</dbReference>